<sequence>MPKPHRDLIEAIASGPSIKDYIHSSDSPEALETYNDCLQAMKSFRDSHLKIVTRFIINMTHQKTGTGTSEGATGTGGTDLMSFLKGLRDSTLRAMLRTTREGGGGDSTERVVPMATPPRWLKGDVKRALQVTLVFVAAAAGTLLVIKKFLK</sequence>
<dbReference type="RefSeq" id="XP_030849933.1">
    <property type="nucleotide sequence ID" value="XM_030994073.1"/>
</dbReference>
<keyword evidence="5" id="KW-0472">Membrane</keyword>
<dbReference type="OrthoDB" id="10262710at2759"/>
<dbReference type="InterPro" id="IPR037217">
    <property type="entry name" value="Trp/Indoleamine_2_3_dOase-like"/>
</dbReference>
<dbReference type="GO" id="GO:0020037">
    <property type="term" value="F:heme binding"/>
    <property type="evidence" value="ECO:0007669"/>
    <property type="project" value="InterPro"/>
</dbReference>
<evidence type="ECO:0000256" key="2">
    <source>
        <dbReference type="ARBA" id="ARBA00022723"/>
    </source>
</evidence>
<dbReference type="KEGG" id="spu:115927786"/>
<keyword evidence="4" id="KW-0349">Heme</keyword>
<dbReference type="Proteomes" id="UP000007110">
    <property type="component" value="Unassembled WGS sequence"/>
</dbReference>
<keyword evidence="5" id="KW-1133">Transmembrane helix</keyword>
<dbReference type="GO" id="GO:0016702">
    <property type="term" value="F:oxidoreductase activity, acting on single donors with incorporation of molecular oxygen, incorporation of two atoms of oxygen"/>
    <property type="evidence" value="ECO:0007669"/>
    <property type="project" value="UniProtKB-ARBA"/>
</dbReference>
<keyword evidence="7" id="KW-1185">Reference proteome</keyword>
<dbReference type="GeneID" id="115927786"/>
<reference evidence="6" key="2">
    <citation type="submission" date="2021-01" db="UniProtKB">
        <authorList>
            <consortium name="EnsemblMetazoa"/>
        </authorList>
    </citation>
    <scope>IDENTIFICATION</scope>
</reference>
<evidence type="ECO:0000313" key="7">
    <source>
        <dbReference type="Proteomes" id="UP000007110"/>
    </source>
</evidence>
<evidence type="ECO:0000256" key="5">
    <source>
        <dbReference type="SAM" id="Phobius"/>
    </source>
</evidence>
<feature type="transmembrane region" description="Helical" evidence="5">
    <location>
        <begin position="128"/>
        <end position="146"/>
    </location>
</feature>
<comment type="similarity">
    <text evidence="1">Belongs to the indoleamine 2,3-dioxygenase family.</text>
</comment>
<name>A0A7M7T2Y3_STRPU</name>
<keyword evidence="2 4" id="KW-0479">Metal-binding</keyword>
<dbReference type="GO" id="GO:0046872">
    <property type="term" value="F:metal ion binding"/>
    <property type="evidence" value="ECO:0007669"/>
    <property type="project" value="UniProtKB-KW"/>
</dbReference>
<dbReference type="SUPFAM" id="SSF140959">
    <property type="entry name" value="Indolic compounds 2,3-dioxygenase-like"/>
    <property type="match status" value="1"/>
</dbReference>
<dbReference type="Pfam" id="PF01231">
    <property type="entry name" value="IDO"/>
    <property type="match status" value="1"/>
</dbReference>
<dbReference type="InParanoid" id="A0A7M7T2Y3"/>
<accession>A0A7M7T2Y3</accession>
<protein>
    <submittedName>
        <fullName evidence="6">Uncharacterized protein</fullName>
    </submittedName>
</protein>
<dbReference type="AlphaFoldDB" id="A0A7M7T2Y3"/>
<proteinExistence type="inferred from homology"/>
<evidence type="ECO:0000256" key="3">
    <source>
        <dbReference type="ARBA" id="ARBA00023004"/>
    </source>
</evidence>
<dbReference type="Gene3D" id="1.20.58.480">
    <property type="match status" value="1"/>
</dbReference>
<dbReference type="PANTHER" id="PTHR28657:SF5">
    <property type="entry name" value="INDOLEAMINE 2,3-DIOXYGENASE"/>
    <property type="match status" value="1"/>
</dbReference>
<reference evidence="7" key="1">
    <citation type="submission" date="2015-02" db="EMBL/GenBank/DDBJ databases">
        <title>Genome sequencing for Strongylocentrotus purpuratus.</title>
        <authorList>
            <person name="Murali S."/>
            <person name="Liu Y."/>
            <person name="Vee V."/>
            <person name="English A."/>
            <person name="Wang M."/>
            <person name="Skinner E."/>
            <person name="Han Y."/>
            <person name="Muzny D.M."/>
            <person name="Worley K.C."/>
            <person name="Gibbs R.A."/>
        </authorList>
    </citation>
    <scope>NUCLEOTIDE SEQUENCE</scope>
</reference>
<organism evidence="6 7">
    <name type="scientific">Strongylocentrotus purpuratus</name>
    <name type="common">Purple sea urchin</name>
    <dbReference type="NCBI Taxonomy" id="7668"/>
    <lineage>
        <taxon>Eukaryota</taxon>
        <taxon>Metazoa</taxon>
        <taxon>Echinodermata</taxon>
        <taxon>Eleutherozoa</taxon>
        <taxon>Echinozoa</taxon>
        <taxon>Echinoidea</taxon>
        <taxon>Euechinoidea</taxon>
        <taxon>Echinacea</taxon>
        <taxon>Camarodonta</taxon>
        <taxon>Echinidea</taxon>
        <taxon>Strongylocentrotidae</taxon>
        <taxon>Strongylocentrotus</taxon>
    </lineage>
</organism>
<evidence type="ECO:0000256" key="1">
    <source>
        <dbReference type="ARBA" id="ARBA00007119"/>
    </source>
</evidence>
<evidence type="ECO:0000256" key="4">
    <source>
        <dbReference type="PIRSR" id="PIRSR600898-1"/>
    </source>
</evidence>
<feature type="binding site" description="proximal binding residue" evidence="4">
    <location>
        <position position="48"/>
    </location>
    <ligand>
        <name>heme b</name>
        <dbReference type="ChEBI" id="CHEBI:60344"/>
    </ligand>
    <ligandPart>
        <name>Fe</name>
        <dbReference type="ChEBI" id="CHEBI:18248"/>
    </ligandPart>
</feature>
<dbReference type="InterPro" id="IPR000898">
    <property type="entry name" value="Indolamine_dOase"/>
</dbReference>
<evidence type="ECO:0000313" key="6">
    <source>
        <dbReference type="EnsemblMetazoa" id="XP_030849933"/>
    </source>
</evidence>
<keyword evidence="5" id="KW-0812">Transmembrane</keyword>
<dbReference type="PANTHER" id="PTHR28657">
    <property type="entry name" value="INDOLEAMINE 2,3-DIOXYGENASE"/>
    <property type="match status" value="1"/>
</dbReference>
<dbReference type="EnsemblMetazoa" id="XM_030994073">
    <property type="protein sequence ID" value="XP_030849933"/>
    <property type="gene ID" value="LOC115927786"/>
</dbReference>
<keyword evidence="3 4" id="KW-0408">Iron</keyword>
<dbReference type="GO" id="GO:0019441">
    <property type="term" value="P:L-tryptophan catabolic process to kynurenine"/>
    <property type="evidence" value="ECO:0007669"/>
    <property type="project" value="InterPro"/>
</dbReference>